<sequence length="113" mass="13330">MRSSDFSYPALERSLNLLPLSTRREMYDIITFFNILHSRVQTPDLLQSINIHVPRHSTRSNLPFKPPFVRTNYLQNSPLIRFQRLANSISNQIDFFSTSIAAIREFYNQRLDL</sequence>
<dbReference type="EMBL" id="HBUF01509005">
    <property type="protein sequence ID" value="CAG6746288.1"/>
    <property type="molecule type" value="Transcribed_RNA"/>
</dbReference>
<dbReference type="AlphaFoldDB" id="A0A8D8ZEE8"/>
<accession>A0A8D8ZEE8</accession>
<organism evidence="1">
    <name type="scientific">Cacopsylla melanoneura</name>
    <dbReference type="NCBI Taxonomy" id="428564"/>
    <lineage>
        <taxon>Eukaryota</taxon>
        <taxon>Metazoa</taxon>
        <taxon>Ecdysozoa</taxon>
        <taxon>Arthropoda</taxon>
        <taxon>Hexapoda</taxon>
        <taxon>Insecta</taxon>
        <taxon>Pterygota</taxon>
        <taxon>Neoptera</taxon>
        <taxon>Paraneoptera</taxon>
        <taxon>Hemiptera</taxon>
        <taxon>Sternorrhyncha</taxon>
        <taxon>Psylloidea</taxon>
        <taxon>Psyllidae</taxon>
        <taxon>Psyllinae</taxon>
        <taxon>Cacopsylla</taxon>
    </lineage>
</organism>
<proteinExistence type="predicted"/>
<name>A0A8D8ZEE8_9HEMI</name>
<reference evidence="1" key="1">
    <citation type="submission" date="2021-05" db="EMBL/GenBank/DDBJ databases">
        <authorList>
            <person name="Alioto T."/>
            <person name="Alioto T."/>
            <person name="Gomez Garrido J."/>
        </authorList>
    </citation>
    <scope>NUCLEOTIDE SEQUENCE</scope>
</reference>
<protein>
    <submittedName>
        <fullName evidence="1">Uncharacterized protein</fullName>
    </submittedName>
</protein>
<evidence type="ECO:0000313" key="1">
    <source>
        <dbReference type="EMBL" id="CAG6746288.1"/>
    </source>
</evidence>